<protein>
    <recommendedName>
        <fullName evidence="13">Glutaryl-CoA dehydrogenase, mitochondrial</fullName>
        <ecNumber evidence="12">1.3.8.6</ecNumber>
    </recommendedName>
</protein>
<dbReference type="Gene3D" id="1.10.540.10">
    <property type="entry name" value="Acyl-CoA dehydrogenase/oxidase, N-terminal domain"/>
    <property type="match status" value="1"/>
</dbReference>
<evidence type="ECO:0000256" key="8">
    <source>
        <dbReference type="ARBA" id="ARBA00023002"/>
    </source>
</evidence>
<reference evidence="19" key="2">
    <citation type="submission" date="2025-08" db="UniProtKB">
        <authorList>
            <consortium name="Ensembl"/>
        </authorList>
    </citation>
    <scope>IDENTIFICATION</scope>
    <source>
        <strain evidence="19">Brown Norway</strain>
    </source>
</reference>
<evidence type="ECO:0000313" key="19">
    <source>
        <dbReference type="Ensembl" id="ENSRNOP00000082785.1"/>
    </source>
</evidence>
<dbReference type="Pfam" id="PF02771">
    <property type="entry name" value="Acyl-CoA_dh_N"/>
    <property type="match status" value="1"/>
</dbReference>
<keyword evidence="22" id="KW-1267">Proteomics identification</keyword>
<evidence type="ECO:0007829" key="22">
    <source>
        <dbReference type="PeptideAtlas" id="A0A8I5ZUK9"/>
    </source>
</evidence>
<reference evidence="19" key="3">
    <citation type="submission" date="2025-09" db="UniProtKB">
        <authorList>
            <consortium name="Ensembl"/>
        </authorList>
    </citation>
    <scope>IDENTIFICATION</scope>
    <source>
        <strain evidence="19">Brown Norway</strain>
    </source>
</reference>
<feature type="domain" description="Acyl-CoA dehydrogenase/oxidase N-terminal" evidence="18">
    <location>
        <begin position="70"/>
        <end position="181"/>
    </location>
</feature>
<evidence type="ECO:0000256" key="3">
    <source>
        <dbReference type="ARBA" id="ARBA00009347"/>
    </source>
</evidence>
<dbReference type="InterPro" id="IPR046373">
    <property type="entry name" value="Acyl-CoA_Oxase/DH_mid-dom_sf"/>
</dbReference>
<comment type="pathway">
    <text evidence="10">Amino-acid metabolism; lysine degradation.</text>
</comment>
<dbReference type="GO" id="GO:0005759">
    <property type="term" value="C:mitochondrial matrix"/>
    <property type="evidence" value="ECO:0007669"/>
    <property type="project" value="UniProtKB-SubCell"/>
</dbReference>
<dbReference type="PANTHER" id="PTHR42807:SF1">
    <property type="entry name" value="GLUTARYL-COA DEHYDROGENASE, MITOCHONDRIAL"/>
    <property type="match status" value="1"/>
</dbReference>
<proteinExistence type="evidence at protein level"/>
<evidence type="ECO:0000313" key="20">
    <source>
        <dbReference type="Proteomes" id="UP000002494"/>
    </source>
</evidence>
<evidence type="ECO:0000256" key="2">
    <source>
        <dbReference type="ARBA" id="ARBA00004305"/>
    </source>
</evidence>
<dbReference type="InterPro" id="IPR006091">
    <property type="entry name" value="Acyl-CoA_Oxase/DH_mid-dom"/>
</dbReference>
<dbReference type="PANTHER" id="PTHR42807">
    <property type="entry name" value="GLUTARYL-COA DEHYDROGENASE, MITOCHONDRIAL"/>
    <property type="match status" value="1"/>
</dbReference>
<evidence type="ECO:0000256" key="1">
    <source>
        <dbReference type="ARBA" id="ARBA00001974"/>
    </source>
</evidence>
<evidence type="ECO:0000256" key="13">
    <source>
        <dbReference type="ARBA" id="ARBA00039507"/>
    </source>
</evidence>
<feature type="domain" description="Acyl-CoA dehydrogenase/oxidase C-terminal" evidence="16">
    <location>
        <begin position="351"/>
        <end position="415"/>
    </location>
</feature>
<dbReference type="AGR" id="RGD:1308829"/>
<dbReference type="SUPFAM" id="SSF47203">
    <property type="entry name" value="Acyl-CoA dehydrogenase C-terminal domain-like"/>
    <property type="match status" value="1"/>
</dbReference>
<dbReference type="CDD" id="cd01151">
    <property type="entry name" value="GCD"/>
    <property type="match status" value="1"/>
</dbReference>
<evidence type="ECO:0000256" key="14">
    <source>
        <dbReference type="ARBA" id="ARBA00049493"/>
    </source>
</evidence>
<dbReference type="SUPFAM" id="SSF56645">
    <property type="entry name" value="Acyl-CoA dehydrogenase NM domain-like"/>
    <property type="match status" value="1"/>
</dbReference>
<organism evidence="19 20">
    <name type="scientific">Rattus norvegicus</name>
    <name type="common">Rat</name>
    <dbReference type="NCBI Taxonomy" id="10116"/>
    <lineage>
        <taxon>Eukaryota</taxon>
        <taxon>Metazoa</taxon>
        <taxon>Chordata</taxon>
        <taxon>Craniata</taxon>
        <taxon>Vertebrata</taxon>
        <taxon>Euteleostomi</taxon>
        <taxon>Mammalia</taxon>
        <taxon>Eutheria</taxon>
        <taxon>Euarchontoglires</taxon>
        <taxon>Glires</taxon>
        <taxon>Rodentia</taxon>
        <taxon>Myomorpha</taxon>
        <taxon>Muroidea</taxon>
        <taxon>Muridae</taxon>
        <taxon>Murinae</taxon>
        <taxon>Rattus</taxon>
    </lineage>
</organism>
<comment type="subcellular location">
    <subcellularLocation>
        <location evidence="2">Mitochondrion matrix</location>
    </subcellularLocation>
</comment>
<dbReference type="Gene3D" id="1.20.140.10">
    <property type="entry name" value="Butyryl-CoA Dehydrogenase, subunit A, domain 3"/>
    <property type="match status" value="2"/>
</dbReference>
<evidence type="ECO:0000259" key="18">
    <source>
        <dbReference type="Pfam" id="PF02771"/>
    </source>
</evidence>
<dbReference type="Ensembl" id="ENSRNOT00000116825.2">
    <property type="protein sequence ID" value="ENSRNOP00000082785.1"/>
    <property type="gene ID" value="ENSRNOG00000003307.7"/>
</dbReference>
<evidence type="ECO:0000256" key="9">
    <source>
        <dbReference type="ARBA" id="ARBA00023128"/>
    </source>
</evidence>
<feature type="domain" description="Acyl-CoA oxidase/dehydrogenase middle" evidence="17">
    <location>
        <begin position="185"/>
        <end position="278"/>
    </location>
</feature>
<dbReference type="Proteomes" id="UP000002494">
    <property type="component" value="Chromosome 19"/>
</dbReference>
<dbReference type="GO" id="GO:0050660">
    <property type="term" value="F:flavin adenine dinucleotide binding"/>
    <property type="evidence" value="ECO:0007669"/>
    <property type="project" value="InterPro"/>
</dbReference>
<keyword evidence="20" id="KW-1185">Reference proteome</keyword>
<dbReference type="RGD" id="1308829">
    <property type="gene designation" value="Gcdh"/>
</dbReference>
<evidence type="ECO:0000256" key="4">
    <source>
        <dbReference type="ARBA" id="ARBA00022630"/>
    </source>
</evidence>
<dbReference type="GO" id="GO:0046395">
    <property type="term" value="P:carboxylic acid catabolic process"/>
    <property type="evidence" value="ECO:0007669"/>
    <property type="project" value="UniProtKB-ARBA"/>
</dbReference>
<evidence type="ECO:0000256" key="6">
    <source>
        <dbReference type="ARBA" id="ARBA00022946"/>
    </source>
</evidence>
<comment type="cofactor">
    <cofactor evidence="1 15">
        <name>FAD</name>
        <dbReference type="ChEBI" id="CHEBI:57692"/>
    </cofactor>
</comment>
<evidence type="ECO:0000256" key="7">
    <source>
        <dbReference type="ARBA" id="ARBA00022990"/>
    </source>
</evidence>
<dbReference type="InterPro" id="IPR013786">
    <property type="entry name" value="AcylCoA_DH/ox_N"/>
</dbReference>
<dbReference type="InterPro" id="IPR006089">
    <property type="entry name" value="Acyl-CoA_DH_CS"/>
</dbReference>
<evidence type="ECO:0000256" key="15">
    <source>
        <dbReference type="RuleBase" id="RU362125"/>
    </source>
</evidence>
<dbReference type="Pfam" id="PF02770">
    <property type="entry name" value="Acyl-CoA_dh_M"/>
    <property type="match status" value="1"/>
</dbReference>
<dbReference type="Gene3D" id="2.40.110.10">
    <property type="entry name" value="Butyryl-CoA Dehydrogenase, subunit A, domain 2"/>
    <property type="match status" value="1"/>
</dbReference>
<keyword evidence="8 15" id="KW-0560">Oxidoreductase</keyword>
<evidence type="ECO:0000256" key="12">
    <source>
        <dbReference type="ARBA" id="ARBA00039033"/>
    </source>
</evidence>
<comment type="catalytic activity">
    <reaction evidence="14">
        <text>glutaryl-CoA + oxidized [electron-transfer flavoprotein] + 2 H(+) = (2E)-butenoyl-CoA + reduced [electron-transfer flavoprotein] + CO2</text>
        <dbReference type="Rhea" id="RHEA:13389"/>
        <dbReference type="Rhea" id="RHEA-COMP:10685"/>
        <dbReference type="Rhea" id="RHEA-COMP:10686"/>
        <dbReference type="ChEBI" id="CHEBI:15378"/>
        <dbReference type="ChEBI" id="CHEBI:16526"/>
        <dbReference type="ChEBI" id="CHEBI:57332"/>
        <dbReference type="ChEBI" id="CHEBI:57378"/>
        <dbReference type="ChEBI" id="CHEBI:57692"/>
        <dbReference type="ChEBI" id="CHEBI:58307"/>
        <dbReference type="EC" id="1.3.8.6"/>
    </reaction>
</comment>
<evidence type="ECO:0000259" key="16">
    <source>
        <dbReference type="Pfam" id="PF00441"/>
    </source>
</evidence>
<dbReference type="GeneTree" id="ENSGT00940000158116"/>
<dbReference type="PROSITE" id="PS00073">
    <property type="entry name" value="ACYL_COA_DH_2"/>
    <property type="match status" value="1"/>
</dbReference>
<keyword evidence="9" id="KW-0496">Mitochondrion</keyword>
<dbReference type="InterPro" id="IPR037069">
    <property type="entry name" value="AcylCoA_DH/ox_N_sf"/>
</dbReference>
<dbReference type="FunFam" id="1.10.540.10:FF:000003">
    <property type="entry name" value="glutaryl-CoA dehydrogenase, mitochondrial"/>
    <property type="match status" value="1"/>
</dbReference>
<dbReference type="FunFam" id="2.40.110.10:FF:000008">
    <property type="entry name" value="Glutaryl-CoA dehydrogenase, mitochondrial"/>
    <property type="match status" value="1"/>
</dbReference>
<accession>A0A8I5ZUK9</accession>
<dbReference type="AlphaFoldDB" id="A0A8I5ZUK9"/>
<dbReference type="InterPro" id="IPR009100">
    <property type="entry name" value="AcylCoA_DH/oxidase_NM_dom_sf"/>
</dbReference>
<evidence type="ECO:0000256" key="10">
    <source>
        <dbReference type="ARBA" id="ARBA00037899"/>
    </source>
</evidence>
<keyword evidence="4 15" id="KW-0285">Flavoprotein</keyword>
<comment type="pathway">
    <text evidence="11">Amino-acid metabolism; tryptophan metabolism.</text>
</comment>
<dbReference type="Pfam" id="PF00441">
    <property type="entry name" value="Acyl-CoA_dh_1"/>
    <property type="match status" value="1"/>
</dbReference>
<sequence length="425" mass="47419">MVPAMLTGYMSLRGVSAWLLSRKLGLRFSRVPRTWSSAAAHTEKTQIRSVKSSRPVFDWKDPLVLEEQLTADEKLIRDTFRNYCQERLMSRILLANRNEVFHRDIVYEMGELGVLGPTIKGYGCAGVSSVAYGLLTRELERVDSGYRSMMSVQSSLVMHPIYTYGSEEQRQKYLPRLAKGELLGCFGLTEPNHGSDPGSMETRARHNPSNKSYTLSGTKTWITNSPVADLFVVWARCEDNCIRGFLLEKGMRGLSAPRIEGKFSLRASATGMIIMDSVEVPEENVLPNVSSLAGPFGCLNTARYGITWGVLGAAEFCLHTARQYALDRYICLPLPPEYWVFITCVIPRATPEMVSLLKRNNCGKALDIARQARDILGGNGISDEYHVIRHAMNLEAVNTYEGTHDIHALILGRAITGIQAFTVEK</sequence>
<keyword evidence="5 15" id="KW-0274">FAD</keyword>
<evidence type="ECO:0000256" key="5">
    <source>
        <dbReference type="ARBA" id="ARBA00022827"/>
    </source>
</evidence>
<reference evidence="19" key="1">
    <citation type="submission" date="2024-01" db="EMBL/GenBank/DDBJ databases">
        <title>GRCr8: a new rat reference genome assembly contstructed from accurate long reads and long range scaffolding.</title>
        <authorList>
            <person name="Doris P.A."/>
            <person name="Kalbfleisch T."/>
            <person name="Li K."/>
            <person name="Howe K."/>
            <person name="Wood J."/>
        </authorList>
    </citation>
    <scope>NUCLEOTIDE SEQUENCE [LARGE SCALE GENOMIC DNA]</scope>
    <source>
        <strain evidence="19">Brown Norway</strain>
    </source>
</reference>
<dbReference type="EC" id="1.3.8.6" evidence="12"/>
<gene>
    <name evidence="19 21" type="primary">Gcdh</name>
</gene>
<evidence type="ECO:0000256" key="11">
    <source>
        <dbReference type="ARBA" id="ARBA00037927"/>
    </source>
</evidence>
<name>A0A8I5ZUK9_RAT</name>
<evidence type="ECO:0000313" key="21">
    <source>
        <dbReference type="RGD" id="1308829"/>
    </source>
</evidence>
<dbReference type="InterPro" id="IPR036250">
    <property type="entry name" value="AcylCo_DH-like_C"/>
</dbReference>
<keyword evidence="7" id="KW-0007">Acetylation</keyword>
<keyword evidence="6" id="KW-0809">Transit peptide</keyword>
<evidence type="ECO:0000259" key="17">
    <source>
        <dbReference type="Pfam" id="PF02770"/>
    </source>
</evidence>
<dbReference type="GO" id="GO:0004361">
    <property type="term" value="F:glutaryl-CoA dehydrogenase activity"/>
    <property type="evidence" value="ECO:0007669"/>
    <property type="project" value="UniProtKB-EC"/>
</dbReference>
<dbReference type="InterPro" id="IPR052033">
    <property type="entry name" value="Glutaryl-CoA_DH_mitochondrial"/>
</dbReference>
<dbReference type="InterPro" id="IPR009075">
    <property type="entry name" value="AcylCo_DH/oxidase_C"/>
</dbReference>
<comment type="similarity">
    <text evidence="3 15">Belongs to the acyl-CoA dehydrogenase family.</text>
</comment>